<evidence type="ECO:0000313" key="3">
    <source>
        <dbReference type="EMBL" id="KAH7242716.1"/>
    </source>
</evidence>
<evidence type="ECO:0000256" key="1">
    <source>
        <dbReference type="ARBA" id="ARBA00022737"/>
    </source>
</evidence>
<accession>A0A8K0WB04</accession>
<dbReference type="Gene3D" id="3.40.50.300">
    <property type="entry name" value="P-loop containing nucleotide triphosphate hydrolases"/>
    <property type="match status" value="1"/>
</dbReference>
<comment type="caution">
    <text evidence="3">The sequence shown here is derived from an EMBL/GenBank/DDBJ whole genome shotgun (WGS) entry which is preliminary data.</text>
</comment>
<dbReference type="Proteomes" id="UP000813427">
    <property type="component" value="Unassembled WGS sequence"/>
</dbReference>
<dbReference type="EMBL" id="JAGPXF010000005">
    <property type="protein sequence ID" value="KAH7242716.1"/>
    <property type="molecule type" value="Genomic_DNA"/>
</dbReference>
<dbReference type="InterPro" id="IPR027417">
    <property type="entry name" value="P-loop_NTPase"/>
</dbReference>
<reference evidence="3" key="1">
    <citation type="journal article" date="2021" name="Nat. Commun.">
        <title>Genetic determinants of endophytism in the Arabidopsis root mycobiome.</title>
        <authorList>
            <person name="Mesny F."/>
            <person name="Miyauchi S."/>
            <person name="Thiergart T."/>
            <person name="Pickel B."/>
            <person name="Atanasova L."/>
            <person name="Karlsson M."/>
            <person name="Huettel B."/>
            <person name="Barry K.W."/>
            <person name="Haridas S."/>
            <person name="Chen C."/>
            <person name="Bauer D."/>
            <person name="Andreopoulos W."/>
            <person name="Pangilinan J."/>
            <person name="LaButti K."/>
            <person name="Riley R."/>
            <person name="Lipzen A."/>
            <person name="Clum A."/>
            <person name="Drula E."/>
            <person name="Henrissat B."/>
            <person name="Kohler A."/>
            <person name="Grigoriev I.V."/>
            <person name="Martin F.M."/>
            <person name="Hacquard S."/>
        </authorList>
    </citation>
    <scope>NUCLEOTIDE SEQUENCE</scope>
    <source>
        <strain evidence="3">MPI-SDFR-AT-0068</strain>
    </source>
</reference>
<dbReference type="Pfam" id="PF24883">
    <property type="entry name" value="NPHP3_N"/>
    <property type="match status" value="1"/>
</dbReference>
<sequence>MDPASIIGTTSAAITFVETLAKIVSVARKVHRATDELDEHKRLRDIASALEPAITALIEKSKSQISLSPVEKSLLEVTQQCQDVSKRIIHLLDSYQVGPVSQTGHNSPSPGKSITGLSSLKNSVKATFRIIRGEREEEGLRQDFDRCNRLLNIHLALISKSEILQKIDVVFLKYRQETSADFKSIRDTLQTSLVDIHKQSDNLIKQVNFVKVKLDEVADSHSGWLQQISKLQKLFETSHLAMEDIKHYRILKAIAFDGMRMRRHQIGNVELAANTFEWMVKDETVPTSHPNLKQSFAIWLKEGEGIFHITGKPGSGKSTMMNFLANHPETRNHLEKWARNGNRIVIASMYLWNPGSVHQKSVDGVYRTLLYTILNNQKELIPHLFSDLWNTSSEEVLMPRQHFEISRKEIETALQKLITDSTQGYQYCFFIDGLDEIEDDSKSNFSFATELCNWARFQSVKLCLSSREERPWTNYFEGSPKLEIHLTTEQDIRKMIHNFLLDDRHLKKFPATEINQFVTRFVNMAEGVFIWVKLVLRELEESLNYESPLSTLHRDLDTFPRELDEFYDSIMRRIPKREKILANAVFDVLIEKHNWSFRALFDIRFYSILEVVISCPDNSQPTSKYMAFKPSDLIEGFRKRIPWIFRGMVVEVVTSRRRLHSHKLAFSHRSMYEYLSTGSKYRSPRSQVDTLKTIVQCWIVKVDIHGLPPLHAAFFLTDVLSKIEQTHDDSILPLLGLLDETLLRRQSKLVQYLFENFHRDPRYIPIGKEKIKMVFFRSCENGFLPYLQWAIRNSLYWRTDELFRATAIALLSSPEEHPKYSPVEPLKILLSDEFGPNFWYTHPSFPCPISPWARFLFYLIGKRAHKSSRSHLSRPDRLWPRISTFIENKADLSLVLTWTVQKTSAYPRRFYIKDIRVRERIHHDSQYPKTDALFYKGKKFYVSREFRMKFPRGGSAQEILVHFAPEEYLALFC</sequence>
<gene>
    <name evidence="3" type="ORF">BKA59DRAFT_481230</name>
</gene>
<evidence type="ECO:0000259" key="2">
    <source>
        <dbReference type="Pfam" id="PF24883"/>
    </source>
</evidence>
<dbReference type="InterPro" id="IPR056884">
    <property type="entry name" value="NPHP3-like_N"/>
</dbReference>
<keyword evidence="1" id="KW-0677">Repeat</keyword>
<dbReference type="PANTHER" id="PTHR10039:SF5">
    <property type="entry name" value="NACHT DOMAIN-CONTAINING PROTEIN"/>
    <property type="match status" value="1"/>
</dbReference>
<evidence type="ECO:0000313" key="4">
    <source>
        <dbReference type="Proteomes" id="UP000813427"/>
    </source>
</evidence>
<organism evidence="3 4">
    <name type="scientific">Fusarium tricinctum</name>
    <dbReference type="NCBI Taxonomy" id="61284"/>
    <lineage>
        <taxon>Eukaryota</taxon>
        <taxon>Fungi</taxon>
        <taxon>Dikarya</taxon>
        <taxon>Ascomycota</taxon>
        <taxon>Pezizomycotina</taxon>
        <taxon>Sordariomycetes</taxon>
        <taxon>Hypocreomycetidae</taxon>
        <taxon>Hypocreales</taxon>
        <taxon>Nectriaceae</taxon>
        <taxon>Fusarium</taxon>
        <taxon>Fusarium tricinctum species complex</taxon>
    </lineage>
</organism>
<dbReference type="SUPFAM" id="SSF52540">
    <property type="entry name" value="P-loop containing nucleoside triphosphate hydrolases"/>
    <property type="match status" value="1"/>
</dbReference>
<dbReference type="AlphaFoldDB" id="A0A8K0WB04"/>
<dbReference type="PANTHER" id="PTHR10039">
    <property type="entry name" value="AMELOGENIN"/>
    <property type="match status" value="1"/>
</dbReference>
<keyword evidence="4" id="KW-1185">Reference proteome</keyword>
<protein>
    <recommendedName>
        <fullName evidence="2">Nephrocystin 3-like N-terminal domain-containing protein</fullName>
    </recommendedName>
</protein>
<proteinExistence type="predicted"/>
<dbReference type="OrthoDB" id="443402at2759"/>
<feature type="domain" description="Nephrocystin 3-like N-terminal" evidence="2">
    <location>
        <begin position="294"/>
        <end position="467"/>
    </location>
</feature>
<name>A0A8K0WB04_9HYPO</name>